<feature type="transmembrane region" description="Helical" evidence="5">
    <location>
        <begin position="500"/>
        <end position="521"/>
    </location>
</feature>
<dbReference type="Gramene" id="EOY34655">
    <property type="protein sequence ID" value="EOY34655"/>
    <property type="gene ID" value="TCM_042255"/>
</dbReference>
<dbReference type="InterPro" id="IPR056555">
    <property type="entry name" value="NFD4_C"/>
</dbReference>
<feature type="transmembrane region" description="Helical" evidence="5">
    <location>
        <begin position="265"/>
        <end position="286"/>
    </location>
</feature>
<dbReference type="EMBL" id="CM001887">
    <property type="protein sequence ID" value="EOY34655.1"/>
    <property type="molecule type" value="Genomic_DNA"/>
</dbReference>
<dbReference type="OMA" id="AIQNFPF"/>
<reference evidence="8 9" key="1">
    <citation type="journal article" date="2013" name="Genome Biol.">
        <title>The genome sequence of the most widely cultivated cacao type and its use to identify candidate genes regulating pod color.</title>
        <authorList>
            <person name="Motamayor J.C."/>
            <person name="Mockaitis K."/>
            <person name="Schmutz J."/>
            <person name="Haiminen N."/>
            <person name="Iii D.L."/>
            <person name="Cornejo O."/>
            <person name="Findley S.D."/>
            <person name="Zheng P."/>
            <person name="Utro F."/>
            <person name="Royaert S."/>
            <person name="Saski C."/>
            <person name="Jenkins J."/>
            <person name="Podicheti R."/>
            <person name="Zhao M."/>
            <person name="Scheffler B.E."/>
            <person name="Stack J.C."/>
            <person name="Feltus F.A."/>
            <person name="Mustiga G.M."/>
            <person name="Amores F."/>
            <person name="Phillips W."/>
            <person name="Marelli J.P."/>
            <person name="May G.D."/>
            <person name="Shapiro H."/>
            <person name="Ma J."/>
            <person name="Bustamante C.D."/>
            <person name="Schnell R.J."/>
            <person name="Main D."/>
            <person name="Gilbert D."/>
            <person name="Parida L."/>
            <person name="Kuhn D.N."/>
        </authorList>
    </citation>
    <scope>NUCLEOTIDE SEQUENCE [LARGE SCALE GENOMIC DNA]</scope>
    <source>
        <strain evidence="9">cv. Matina 1-6</strain>
    </source>
</reference>
<feature type="transmembrane region" description="Helical" evidence="5">
    <location>
        <begin position="533"/>
        <end position="557"/>
    </location>
</feature>
<dbReference type="Proteomes" id="UP000026915">
    <property type="component" value="Chromosome 9"/>
</dbReference>
<evidence type="ECO:0000259" key="7">
    <source>
        <dbReference type="Pfam" id="PF23262"/>
    </source>
</evidence>
<feature type="transmembrane region" description="Helical" evidence="5">
    <location>
        <begin position="408"/>
        <end position="426"/>
    </location>
</feature>
<keyword evidence="2 5" id="KW-0812">Transmembrane</keyword>
<sequence>MCGSDAKTTSFLVQKPRPRFILHRPRYRFHLSPNHFTLPLNTPITALQKSFFQFYNSLALAMPRTALQWLSLVGIIWLQSINGTNTNFPAYSSQLKNLLSISQIQLNNLAFASDAGKLFGWLSGIAAKYLPIWLVLILGSAVGLIGYGLQYLFLIGRISNLPYGLIFFLTILAGNSICWINTVSYLVIIRNFPLDRQLAIGLTGSYLGLSAKIYTDIVDVVVPSSLVQRARAYLFLSSVLPFTVSIIAAPVVRVINVGKTKRTKVALILILVITVATGVFAVMGSLGSASSWLSPFTSLVGIVALLLAPLLIPLGQQIRQLIVARLGYNRAEKVYVEENVSMEKMERGVKETESVSETRENTFELSFRENIRETDELSESGDDDISETKEISVKEEIGVKLMVRRLNFWLYFFVYLFGITLGLVFFNNLGQIAESRGCSPSALVSLSSSFGFFGRLIPSLLDYFFSRRKYMIPRTAFLVALMVPTGGAFFLLLSTNNVSLYISTAIIGACTGAITSISVPLTTELFGTKNFAVNHNVVVVNIPIGSLLFGYLAALVYRKEENADGKCVGTECYGKTFILWGSLGFLGTFLAFILYARTRKFYSSQRS</sequence>
<evidence type="ECO:0000259" key="6">
    <source>
        <dbReference type="Pfam" id="PF06813"/>
    </source>
</evidence>
<evidence type="ECO:0000256" key="3">
    <source>
        <dbReference type="ARBA" id="ARBA00022989"/>
    </source>
</evidence>
<evidence type="ECO:0000313" key="9">
    <source>
        <dbReference type="Proteomes" id="UP000026915"/>
    </source>
</evidence>
<dbReference type="GO" id="GO:0016020">
    <property type="term" value="C:membrane"/>
    <property type="evidence" value="ECO:0000318"/>
    <property type="project" value="GO_Central"/>
</dbReference>
<evidence type="ECO:0000313" key="8">
    <source>
        <dbReference type="EMBL" id="EOY34655.1"/>
    </source>
</evidence>
<dbReference type="eggNOG" id="ENOG502QTGY">
    <property type="taxonomic scope" value="Eukaryota"/>
</dbReference>
<dbReference type="InParanoid" id="A0A061GXW5"/>
<keyword evidence="3 5" id="KW-1133">Transmembrane helix</keyword>
<dbReference type="Pfam" id="PF06813">
    <property type="entry name" value="Nodulin-like"/>
    <property type="match status" value="1"/>
</dbReference>
<dbReference type="Gene3D" id="1.20.1250.20">
    <property type="entry name" value="MFS general substrate transporter like domains"/>
    <property type="match status" value="1"/>
</dbReference>
<gene>
    <name evidence="8" type="ORF">TCM_042255</name>
</gene>
<evidence type="ECO:0000256" key="1">
    <source>
        <dbReference type="ARBA" id="ARBA00004141"/>
    </source>
</evidence>
<feature type="domain" description="NFD4 C-terminal" evidence="7">
    <location>
        <begin position="391"/>
        <end position="603"/>
    </location>
</feature>
<feature type="transmembrane region" description="Helical" evidence="5">
    <location>
        <begin position="577"/>
        <end position="596"/>
    </location>
</feature>
<feature type="transmembrane region" description="Helical" evidence="5">
    <location>
        <begin position="165"/>
        <end position="188"/>
    </location>
</feature>
<feature type="transmembrane region" description="Helical" evidence="5">
    <location>
        <begin position="292"/>
        <end position="312"/>
    </location>
</feature>
<keyword evidence="4 5" id="KW-0472">Membrane</keyword>
<evidence type="ECO:0000256" key="4">
    <source>
        <dbReference type="ARBA" id="ARBA00023136"/>
    </source>
</evidence>
<dbReference type="AlphaFoldDB" id="A0A061GXW5"/>
<feature type="transmembrane region" description="Helical" evidence="5">
    <location>
        <begin position="232"/>
        <end position="253"/>
    </location>
</feature>
<feature type="domain" description="Nodulin-like" evidence="6">
    <location>
        <begin position="68"/>
        <end position="314"/>
    </location>
</feature>
<dbReference type="HOGENOM" id="CLU_021715_2_0_1"/>
<organism evidence="8 9">
    <name type="scientific">Theobroma cacao</name>
    <name type="common">Cacao</name>
    <name type="synonym">Cocoa</name>
    <dbReference type="NCBI Taxonomy" id="3641"/>
    <lineage>
        <taxon>Eukaryota</taxon>
        <taxon>Viridiplantae</taxon>
        <taxon>Streptophyta</taxon>
        <taxon>Embryophyta</taxon>
        <taxon>Tracheophyta</taxon>
        <taxon>Spermatophyta</taxon>
        <taxon>Magnoliopsida</taxon>
        <taxon>eudicotyledons</taxon>
        <taxon>Gunneridae</taxon>
        <taxon>Pentapetalae</taxon>
        <taxon>rosids</taxon>
        <taxon>malvids</taxon>
        <taxon>Malvales</taxon>
        <taxon>Malvaceae</taxon>
        <taxon>Byttnerioideae</taxon>
        <taxon>Theobroma</taxon>
    </lineage>
</organism>
<dbReference type="InterPro" id="IPR010658">
    <property type="entry name" value="Nodulin-like"/>
</dbReference>
<name>A0A061GXW5_THECC</name>
<dbReference type="PANTHER" id="PTHR21576">
    <property type="entry name" value="UNCHARACTERIZED NODULIN-LIKE PROTEIN"/>
    <property type="match status" value="1"/>
</dbReference>
<comment type="subcellular location">
    <subcellularLocation>
        <location evidence="1">Membrane</location>
        <topology evidence="1">Multi-pass membrane protein</topology>
    </subcellularLocation>
</comment>
<dbReference type="PANTHER" id="PTHR21576:SF11">
    <property type="entry name" value="MAJOR FACILITATOR SUPERFAMILY PROTEIN"/>
    <property type="match status" value="1"/>
</dbReference>
<dbReference type="SUPFAM" id="SSF103473">
    <property type="entry name" value="MFS general substrate transporter"/>
    <property type="match status" value="1"/>
</dbReference>
<keyword evidence="9" id="KW-1185">Reference proteome</keyword>
<feature type="transmembrane region" description="Helical" evidence="5">
    <location>
        <begin position="130"/>
        <end position="153"/>
    </location>
</feature>
<feature type="transmembrane region" description="Helical" evidence="5">
    <location>
        <begin position="477"/>
        <end position="494"/>
    </location>
</feature>
<proteinExistence type="predicted"/>
<dbReference type="Pfam" id="PF23262">
    <property type="entry name" value="NFD4_C"/>
    <property type="match status" value="1"/>
</dbReference>
<evidence type="ECO:0000256" key="2">
    <source>
        <dbReference type="ARBA" id="ARBA00022692"/>
    </source>
</evidence>
<protein>
    <submittedName>
        <fullName evidence="8">Major facilitator superfamily protein, putative isoform 1</fullName>
    </submittedName>
</protein>
<dbReference type="FunCoup" id="A0A061GXW5">
    <property type="interactions" value="36"/>
</dbReference>
<accession>A0A061GXW5</accession>
<evidence type="ECO:0000256" key="5">
    <source>
        <dbReference type="SAM" id="Phobius"/>
    </source>
</evidence>
<dbReference type="InterPro" id="IPR036259">
    <property type="entry name" value="MFS_trans_sf"/>
</dbReference>